<feature type="transmembrane region" description="Helical" evidence="1">
    <location>
        <begin position="73"/>
        <end position="94"/>
    </location>
</feature>
<feature type="transmembrane region" description="Helical" evidence="1">
    <location>
        <begin position="37"/>
        <end position="67"/>
    </location>
</feature>
<dbReference type="EMBL" id="QGDC01000003">
    <property type="protein sequence ID" value="RCH55478.1"/>
    <property type="molecule type" value="Genomic_DNA"/>
</dbReference>
<sequence>MEEQKETTQSVIDQLKEYVETRITLIKYKAIEQSTSAVASVIVLLVISIVGLITFIFLNLTLALYLAEVLGSYWQGFGIVTAFYLLIVIILLAAKPSIEKPIVNSFIKKIFKS</sequence>
<name>A0A367GQY0_9SPHI</name>
<dbReference type="InterPro" id="IPR009937">
    <property type="entry name" value="Phage_holin_3_6"/>
</dbReference>
<evidence type="ECO:0000313" key="2">
    <source>
        <dbReference type="EMBL" id="RCH55478.1"/>
    </source>
</evidence>
<dbReference type="OrthoDB" id="675470at2"/>
<dbReference type="AlphaFoldDB" id="A0A367GQY0"/>
<proteinExistence type="predicted"/>
<dbReference type="Pfam" id="PF07332">
    <property type="entry name" value="Phage_holin_3_6"/>
    <property type="match status" value="1"/>
</dbReference>
<evidence type="ECO:0000256" key="1">
    <source>
        <dbReference type="SAM" id="Phobius"/>
    </source>
</evidence>
<comment type="caution">
    <text evidence="2">The sequence shown here is derived from an EMBL/GenBank/DDBJ whole genome shotgun (WGS) entry which is preliminary data.</text>
</comment>
<keyword evidence="1" id="KW-0472">Membrane</keyword>
<organism evidence="2 3">
    <name type="scientific">Mucilaginibacter hurinus</name>
    <dbReference type="NCBI Taxonomy" id="2201324"/>
    <lineage>
        <taxon>Bacteria</taxon>
        <taxon>Pseudomonadati</taxon>
        <taxon>Bacteroidota</taxon>
        <taxon>Sphingobacteriia</taxon>
        <taxon>Sphingobacteriales</taxon>
        <taxon>Sphingobacteriaceae</taxon>
        <taxon>Mucilaginibacter</taxon>
    </lineage>
</organism>
<evidence type="ECO:0000313" key="3">
    <source>
        <dbReference type="Proteomes" id="UP000253209"/>
    </source>
</evidence>
<reference evidence="2 3" key="1">
    <citation type="submission" date="2018-05" db="EMBL/GenBank/DDBJ databases">
        <title>Mucilaginibacter hurinus sp. nov., isolated from briquette warehouse soil.</title>
        <authorList>
            <person name="Choi L."/>
        </authorList>
    </citation>
    <scope>NUCLEOTIDE SEQUENCE [LARGE SCALE GENOMIC DNA]</scope>
    <source>
        <strain evidence="2 3">ZR32</strain>
    </source>
</reference>
<evidence type="ECO:0008006" key="4">
    <source>
        <dbReference type="Google" id="ProtNLM"/>
    </source>
</evidence>
<accession>A0A367GQY0</accession>
<dbReference type="RefSeq" id="WP_114004394.1">
    <property type="nucleotide sequence ID" value="NZ_QGDC01000003.1"/>
</dbReference>
<keyword evidence="3" id="KW-1185">Reference proteome</keyword>
<keyword evidence="1" id="KW-1133">Transmembrane helix</keyword>
<keyword evidence="1" id="KW-0812">Transmembrane</keyword>
<dbReference type="Proteomes" id="UP000253209">
    <property type="component" value="Unassembled WGS sequence"/>
</dbReference>
<gene>
    <name evidence="2" type="ORF">DJ568_06180</name>
</gene>
<protein>
    <recommendedName>
        <fullName evidence="4">Phage holin family protein</fullName>
    </recommendedName>
</protein>